<dbReference type="STRING" id="76595.SAMN05660313_01400"/>
<keyword evidence="2" id="KW-1185">Reference proteome</keyword>
<dbReference type="EMBL" id="FPIY01000002">
    <property type="protein sequence ID" value="SFW39268.1"/>
    <property type="molecule type" value="Genomic_DNA"/>
</dbReference>
<protein>
    <recommendedName>
        <fullName evidence="3">Activator of Hsp90 ATPase homolog 1-like protein</fullName>
    </recommendedName>
</protein>
<organism evidence="1 2">
    <name type="scientific">Cellulophaga fucicola</name>
    <dbReference type="NCBI Taxonomy" id="76595"/>
    <lineage>
        <taxon>Bacteria</taxon>
        <taxon>Pseudomonadati</taxon>
        <taxon>Bacteroidota</taxon>
        <taxon>Flavobacteriia</taxon>
        <taxon>Flavobacteriales</taxon>
        <taxon>Flavobacteriaceae</taxon>
        <taxon>Cellulophaga</taxon>
    </lineage>
</organism>
<dbReference type="Proteomes" id="UP000183257">
    <property type="component" value="Unassembled WGS sequence"/>
</dbReference>
<name>A0A1K1NVB7_9FLAO</name>
<gene>
    <name evidence="1" type="ORF">SAMN05660313_01400</name>
</gene>
<dbReference type="AlphaFoldDB" id="A0A1K1NVB7"/>
<dbReference type="OrthoDB" id="1160464at2"/>
<evidence type="ECO:0008006" key="3">
    <source>
        <dbReference type="Google" id="ProtNLM"/>
    </source>
</evidence>
<dbReference type="RefSeq" id="WP_072303082.1">
    <property type="nucleotide sequence ID" value="NZ_FPIY01000002.1"/>
</dbReference>
<reference evidence="2" key="1">
    <citation type="submission" date="2016-11" db="EMBL/GenBank/DDBJ databases">
        <authorList>
            <person name="Varghese N."/>
            <person name="Submissions S."/>
        </authorList>
    </citation>
    <scope>NUCLEOTIDE SEQUENCE [LARGE SCALE GENOMIC DNA]</scope>
    <source>
        <strain evidence="2">DSM 24786</strain>
    </source>
</reference>
<proteinExistence type="predicted"/>
<evidence type="ECO:0000313" key="1">
    <source>
        <dbReference type="EMBL" id="SFW39268.1"/>
    </source>
</evidence>
<evidence type="ECO:0000313" key="2">
    <source>
        <dbReference type="Proteomes" id="UP000183257"/>
    </source>
</evidence>
<accession>A0A1K1NVB7</accession>
<sequence length="165" mass="19627">MRIEKKHTKTIFQFQSDYQPEQIWEYLTHPKYAVGFSLEPCYNNEISESFKLEKNNKWKEIHTGEDCLGDVVTCKITDVYKYNLFTTVRHQAGIKNTTIFKLEKNAKGTIITETQKFSLSVKKMKPINIFAWLMLATGLLTKFSFKPEEDEYWFKKMEEHIKEIH</sequence>